<evidence type="ECO:0000313" key="8">
    <source>
        <dbReference type="Proteomes" id="UP000199163"/>
    </source>
</evidence>
<evidence type="ECO:0000256" key="3">
    <source>
        <dbReference type="ARBA" id="ARBA00022968"/>
    </source>
</evidence>
<reference evidence="7 8" key="1">
    <citation type="submission" date="2016-10" db="EMBL/GenBank/DDBJ databases">
        <authorList>
            <person name="de Groot N.N."/>
        </authorList>
    </citation>
    <scope>NUCLEOTIDE SEQUENCE [LARGE SCALE GENOMIC DNA]</scope>
    <source>
        <strain evidence="7 8">DSM 21632</strain>
    </source>
</reference>
<dbReference type="AlphaFoldDB" id="A0A1G8KMH1"/>
<dbReference type="InterPro" id="IPR004474">
    <property type="entry name" value="LytR_CpsA_psr"/>
</dbReference>
<accession>A0A1G8KMH1</accession>
<organism evidence="7 8">
    <name type="scientific">Alteribacillus persepolensis</name>
    <dbReference type="NCBI Taxonomy" id="568899"/>
    <lineage>
        <taxon>Bacteria</taxon>
        <taxon>Bacillati</taxon>
        <taxon>Bacillota</taxon>
        <taxon>Bacilli</taxon>
        <taxon>Bacillales</taxon>
        <taxon>Bacillaceae</taxon>
        <taxon>Alteribacillus</taxon>
    </lineage>
</organism>
<evidence type="ECO:0000256" key="5">
    <source>
        <dbReference type="SAM" id="Phobius"/>
    </source>
</evidence>
<keyword evidence="5" id="KW-0472">Membrane</keyword>
<evidence type="ECO:0000313" key="7">
    <source>
        <dbReference type="EMBL" id="SDI44624.1"/>
    </source>
</evidence>
<proteinExistence type="inferred from homology"/>
<keyword evidence="4 5" id="KW-1133">Transmembrane helix</keyword>
<comment type="similarity">
    <text evidence="1">Belongs to the LytR/CpsA/Psr (LCP) family.</text>
</comment>
<protein>
    <submittedName>
        <fullName evidence="7">Transcriptional attenuator, LytR family</fullName>
    </submittedName>
</protein>
<keyword evidence="2 5" id="KW-0812">Transmembrane</keyword>
<evidence type="ECO:0000256" key="2">
    <source>
        <dbReference type="ARBA" id="ARBA00022692"/>
    </source>
</evidence>
<dbReference type="Pfam" id="PF03816">
    <property type="entry name" value="LytR_cpsA_psr"/>
    <property type="match status" value="1"/>
</dbReference>
<dbReference type="PANTHER" id="PTHR33392:SF6">
    <property type="entry name" value="POLYISOPRENYL-TEICHOIC ACID--PEPTIDOGLYCAN TEICHOIC ACID TRANSFERASE TAGU"/>
    <property type="match status" value="1"/>
</dbReference>
<evidence type="ECO:0000259" key="6">
    <source>
        <dbReference type="Pfam" id="PF03816"/>
    </source>
</evidence>
<dbReference type="Proteomes" id="UP000199163">
    <property type="component" value="Unassembled WGS sequence"/>
</dbReference>
<keyword evidence="3" id="KW-0735">Signal-anchor</keyword>
<dbReference type="RefSeq" id="WP_175487601.1">
    <property type="nucleotide sequence ID" value="NZ_FNDK01000057.1"/>
</dbReference>
<name>A0A1G8KMH1_9BACI</name>
<evidence type="ECO:0000256" key="4">
    <source>
        <dbReference type="ARBA" id="ARBA00022989"/>
    </source>
</evidence>
<dbReference type="STRING" id="568899.SAMN05192534_1572"/>
<dbReference type="InterPro" id="IPR050922">
    <property type="entry name" value="LytR/CpsA/Psr_CW_biosynth"/>
</dbReference>
<feature type="domain" description="Cell envelope-related transcriptional attenuator" evidence="6">
    <location>
        <begin position="115"/>
        <end position="189"/>
    </location>
</feature>
<feature type="transmembrane region" description="Helical" evidence="5">
    <location>
        <begin position="53"/>
        <end position="72"/>
    </location>
</feature>
<dbReference type="PANTHER" id="PTHR33392">
    <property type="entry name" value="POLYISOPRENYL-TEICHOIC ACID--PEPTIDOGLYCAN TEICHOIC ACID TRANSFERASE TAGU"/>
    <property type="match status" value="1"/>
</dbReference>
<dbReference type="GO" id="GO:0071555">
    <property type="term" value="P:cell wall organization"/>
    <property type="evidence" value="ECO:0007669"/>
    <property type="project" value="UniProtKB-KW"/>
</dbReference>
<dbReference type="EMBL" id="FNDK01000057">
    <property type="protein sequence ID" value="SDI44624.1"/>
    <property type="molecule type" value="Genomic_DNA"/>
</dbReference>
<gene>
    <name evidence="7" type="ORF">SAMN05192534_1572</name>
</gene>
<dbReference type="Gene3D" id="3.30.420.590">
    <property type="match status" value="1"/>
</dbReference>
<evidence type="ECO:0000256" key="1">
    <source>
        <dbReference type="ARBA" id="ARBA00006068"/>
    </source>
</evidence>
<sequence length="295" mass="33325">MNKKFKKEVFSYLEKKDLKFTKEDRIETLNKIQDRNDQKQGSNIALLNIGKRYVVPVLGSIMVLILAIVILLPDLNFGNEIVQENSDKQQAAQHEGSSFSVLIMGKGSAGEFNRRSNINLLLTYNSDPSSINIVAIPRDTYVEIFNSEGEMIGQDKVMHASALDPDSESAKITVSNLFDISIDYHSVISEENIYGKLGITKEDARKNKKLMNEMDNLIKEQLSASEIKTLLEESETNIPRDLLNQMENINSSSMQMLDVTKGMEEKLIDGVYYVEINQKLLEKTSNTLKKHLGDN</sequence>
<keyword evidence="8" id="KW-1185">Reference proteome</keyword>